<protein>
    <submittedName>
        <fullName evidence="1">Uncharacterized protein</fullName>
    </submittedName>
</protein>
<reference evidence="1 2" key="1">
    <citation type="submission" date="2008-07" db="EMBL/GenBank/DDBJ databases">
        <authorList>
            <person name="El-Sayed N."/>
            <person name="Caler E."/>
            <person name="Inman J."/>
            <person name="Amedeo P."/>
            <person name="Hass B."/>
            <person name="Wortman J."/>
        </authorList>
    </citation>
    <scope>NUCLEOTIDE SEQUENCE [LARGE SCALE GENOMIC DNA]</scope>
    <source>
        <strain evidence="2">ATCC 50983 / TXsc</strain>
    </source>
</reference>
<keyword evidence="2" id="KW-1185">Reference proteome</keyword>
<evidence type="ECO:0000313" key="1">
    <source>
        <dbReference type="EMBL" id="EER14576.1"/>
    </source>
</evidence>
<dbReference type="EMBL" id="GG674152">
    <property type="protein sequence ID" value="EER14576.1"/>
    <property type="molecule type" value="Genomic_DNA"/>
</dbReference>
<proteinExistence type="predicted"/>
<dbReference type="GeneID" id="9045264"/>
<dbReference type="OrthoDB" id="406368at2759"/>
<sequence>VREEVRADGSVNTVQLWTRGAVVPFRSTEDKFAVYSRAIASKTPGECLIAESVY</sequence>
<name>C5KLT2_PERM5</name>
<accession>C5KLT2</accession>
<evidence type="ECO:0000313" key="2">
    <source>
        <dbReference type="Proteomes" id="UP000007800"/>
    </source>
</evidence>
<dbReference type="InParanoid" id="C5KLT2"/>
<dbReference type="RefSeq" id="XP_002782781.1">
    <property type="nucleotide sequence ID" value="XM_002782735.1"/>
</dbReference>
<dbReference type="Proteomes" id="UP000007800">
    <property type="component" value="Unassembled WGS sequence"/>
</dbReference>
<feature type="non-terminal residue" evidence="1">
    <location>
        <position position="1"/>
    </location>
</feature>
<organism evidence="2">
    <name type="scientific">Perkinsus marinus (strain ATCC 50983 / TXsc)</name>
    <dbReference type="NCBI Taxonomy" id="423536"/>
    <lineage>
        <taxon>Eukaryota</taxon>
        <taxon>Sar</taxon>
        <taxon>Alveolata</taxon>
        <taxon>Perkinsozoa</taxon>
        <taxon>Perkinsea</taxon>
        <taxon>Perkinsida</taxon>
        <taxon>Perkinsidae</taxon>
        <taxon>Perkinsus</taxon>
    </lineage>
</organism>
<gene>
    <name evidence="1" type="ORF">Pmar_PMAR027438</name>
</gene>
<dbReference type="AlphaFoldDB" id="C5KLT2"/>